<name>A0A6J4LTP0_9ACTN</name>
<dbReference type="InterPro" id="IPR010273">
    <property type="entry name" value="DUF881"/>
</dbReference>
<dbReference type="AlphaFoldDB" id="A0A6J4LTP0"/>
<evidence type="ECO:0008006" key="4">
    <source>
        <dbReference type="Google" id="ProtNLM"/>
    </source>
</evidence>
<proteinExistence type="inferred from homology"/>
<dbReference type="PANTHER" id="PTHR37313:SF2">
    <property type="entry name" value="UPF0749 PROTEIN YLXX"/>
    <property type="match status" value="1"/>
</dbReference>
<organism evidence="3">
    <name type="scientific">uncultured Nocardioidaceae bacterium</name>
    <dbReference type="NCBI Taxonomy" id="253824"/>
    <lineage>
        <taxon>Bacteria</taxon>
        <taxon>Bacillati</taxon>
        <taxon>Actinomycetota</taxon>
        <taxon>Actinomycetes</taxon>
        <taxon>Propionibacteriales</taxon>
        <taxon>Nocardioidaceae</taxon>
        <taxon>environmental samples</taxon>
    </lineage>
</organism>
<dbReference type="PANTHER" id="PTHR37313">
    <property type="entry name" value="UPF0749 PROTEIN RV1825"/>
    <property type="match status" value="1"/>
</dbReference>
<dbReference type="Gene3D" id="3.30.70.1880">
    <property type="entry name" value="Protein of unknown function DUF881"/>
    <property type="match status" value="1"/>
</dbReference>
<sequence length="246" mass="26089">MPEQQTGRERLRQALTRPVSRGQVTAAVLLAIVGFASVVQVQSQDRDANFAGARQQDLIQLLDSLNLASERAENEIADLEEARSSLRNDADSSNAALQEAREQAAALSILAGTVPAVGPGIVAEVRAPAGRVGIDQLLNGLEELRDAGAEAIEINNTVRVVAQTSLTDGEAGVVVDGQQLSPPYTIEAVGEPNTLAQALDFTGGFIDEVEGEAIGGQVRVEQREAVEISTVREPNEPEYAEPTEQE</sequence>
<comment type="similarity">
    <text evidence="1">Belongs to the UPF0749 family.</text>
</comment>
<evidence type="ECO:0000256" key="2">
    <source>
        <dbReference type="SAM" id="Coils"/>
    </source>
</evidence>
<keyword evidence="2" id="KW-0175">Coiled coil</keyword>
<accession>A0A6J4LTP0</accession>
<feature type="coiled-coil region" evidence="2">
    <location>
        <begin position="55"/>
        <end position="103"/>
    </location>
</feature>
<dbReference type="EMBL" id="CADCUJ010000039">
    <property type="protein sequence ID" value="CAA9342112.1"/>
    <property type="molecule type" value="Genomic_DNA"/>
</dbReference>
<dbReference type="Pfam" id="PF05949">
    <property type="entry name" value="DUF881"/>
    <property type="match status" value="1"/>
</dbReference>
<evidence type="ECO:0000313" key="3">
    <source>
        <dbReference type="EMBL" id="CAA9342112.1"/>
    </source>
</evidence>
<gene>
    <name evidence="3" type="ORF">AVDCRST_MAG72-882</name>
</gene>
<protein>
    <recommendedName>
        <fullName evidence="4">Division initiation protein</fullName>
    </recommendedName>
</protein>
<dbReference type="GO" id="GO:0005886">
    <property type="term" value="C:plasma membrane"/>
    <property type="evidence" value="ECO:0007669"/>
    <property type="project" value="TreeGrafter"/>
</dbReference>
<reference evidence="3" key="1">
    <citation type="submission" date="2020-02" db="EMBL/GenBank/DDBJ databases">
        <authorList>
            <person name="Meier V. D."/>
        </authorList>
    </citation>
    <scope>NUCLEOTIDE SEQUENCE</scope>
    <source>
        <strain evidence="3">AVDCRST_MAG72</strain>
    </source>
</reference>
<evidence type="ECO:0000256" key="1">
    <source>
        <dbReference type="ARBA" id="ARBA00009108"/>
    </source>
</evidence>